<gene>
    <name evidence="1" type="ORF">FHS76_001994</name>
</gene>
<reference evidence="1 2" key="1">
    <citation type="submission" date="2020-08" db="EMBL/GenBank/DDBJ databases">
        <title>Genomic Encyclopedia of Type Strains, Phase IV (KMG-IV): sequencing the most valuable type-strain genomes for metagenomic binning, comparative biology and taxonomic classification.</title>
        <authorList>
            <person name="Goeker M."/>
        </authorList>
    </citation>
    <scope>NUCLEOTIDE SEQUENCE [LARGE SCALE GENOMIC DNA]</scope>
    <source>
        <strain evidence="1 2">DSM 26944</strain>
    </source>
</reference>
<evidence type="ECO:0000313" key="1">
    <source>
        <dbReference type="EMBL" id="MBB5702119.1"/>
    </source>
</evidence>
<name>A0A7W9EL96_9HYPH</name>
<dbReference type="Proteomes" id="UP000555546">
    <property type="component" value="Unassembled WGS sequence"/>
</dbReference>
<dbReference type="RefSeq" id="WP_183651370.1">
    <property type="nucleotide sequence ID" value="NZ_JACIJG010000006.1"/>
</dbReference>
<proteinExistence type="predicted"/>
<sequence>MARPRLGESDSKRLQMVITEDELKAIDEWRFANKIENRSEAIRRLCQVGIEVDSDLDEATDLIDEALKIAEAHWDEMREDVHAQAKEGNTNDPSFILLRERMGAAHSIYERLDQLHVLLISMYNRITPIIDERKISEGLNKSTEVKAKFKEIIDQMNDRIRELEENSVIVQVSQEWQKEGGREEYEALSEDEKDQFWDNVMKERLGNRTWKGKFRK</sequence>
<evidence type="ECO:0000313" key="2">
    <source>
        <dbReference type="Proteomes" id="UP000555546"/>
    </source>
</evidence>
<dbReference type="AlphaFoldDB" id="A0A7W9EL96"/>
<keyword evidence="2" id="KW-1185">Reference proteome</keyword>
<dbReference type="EMBL" id="JACIJG010000006">
    <property type="protein sequence ID" value="MBB5702119.1"/>
    <property type="molecule type" value="Genomic_DNA"/>
</dbReference>
<comment type="caution">
    <text evidence="1">The sequence shown here is derived from an EMBL/GenBank/DDBJ whole genome shotgun (WGS) entry which is preliminary data.</text>
</comment>
<accession>A0A7W9EL96</accession>
<protein>
    <submittedName>
        <fullName evidence="1">PAS domain-containing protein</fullName>
    </submittedName>
</protein>
<organism evidence="1 2">
    <name type="scientific">Brucella daejeonensis</name>
    <dbReference type="NCBI Taxonomy" id="659015"/>
    <lineage>
        <taxon>Bacteria</taxon>
        <taxon>Pseudomonadati</taxon>
        <taxon>Pseudomonadota</taxon>
        <taxon>Alphaproteobacteria</taxon>
        <taxon>Hyphomicrobiales</taxon>
        <taxon>Brucellaceae</taxon>
        <taxon>Brucella/Ochrobactrum group</taxon>
        <taxon>Brucella</taxon>
    </lineage>
</organism>